<keyword evidence="3 7" id="KW-0349">Heme</keyword>
<sequence length="496" mass="54945">MSRFMSSLLLIVGLIAVALIRYIRSLEGHFTDVMATAYRSYEGSLTSTMISLLGTDVYVFQGQETISRIIRHPNLSSPMALYVFGQRFMFGMPKRGVSAYIADDSGPSAKPLPGSHVAPERRVDYLLHKAFNQAWAGRSMPMVSRRFMDLLVSHTDSLGIKEDWTDIGDFYKFFGKPVSTAVTEAIFGPSLLQLNPDLIENSWSFDKVLPLAVLPSSFIFDVSSLPFEKNTVGADSEMRFTESSIYPDGDGDPFWGSEIIRHLQQELLQHGSRGFIDDECLAAHDMGLIWGVSGCLTSLSARPPGVYANTDHLPRANSNVIAAAMLAAFHVFQDLTLLRRVRDEIESSFPQPFSMDDVTYKQLWELPLLSSIHAEVLRLYVNVFLMFSSPHEDVDLGRWRLPKGKTALVSTAIAHRNESIWNTKDGMHPSTPSGPTASFGALKQGMKAEHNDMEGDRAYFSTQGLDGSWVPFGGGPTMCPGRFIAKTVMMSTCALL</sequence>
<comment type="caution">
    <text evidence="8">The sequence shown here is derived from an EMBL/GenBank/DDBJ whole genome shotgun (WGS) entry which is preliminary data.</text>
</comment>
<comment type="similarity">
    <text evidence="2 7">Belongs to the cytochrome P450 family.</text>
</comment>
<dbReference type="RefSeq" id="XP_066663377.1">
    <property type="nucleotide sequence ID" value="XM_066817685.1"/>
</dbReference>
<protein>
    <recommendedName>
        <fullName evidence="10">Cytochrome P450</fullName>
    </recommendedName>
</protein>
<evidence type="ECO:0000256" key="4">
    <source>
        <dbReference type="ARBA" id="ARBA00022723"/>
    </source>
</evidence>
<evidence type="ECO:0000256" key="3">
    <source>
        <dbReference type="ARBA" id="ARBA00022617"/>
    </source>
</evidence>
<keyword evidence="4 7" id="KW-0479">Metal-binding</keyword>
<dbReference type="InterPro" id="IPR036396">
    <property type="entry name" value="Cyt_P450_sf"/>
</dbReference>
<comment type="cofactor">
    <cofactor evidence="1">
        <name>heme</name>
        <dbReference type="ChEBI" id="CHEBI:30413"/>
    </cofactor>
</comment>
<dbReference type="Pfam" id="PF00067">
    <property type="entry name" value="p450"/>
    <property type="match status" value="1"/>
</dbReference>
<evidence type="ECO:0000256" key="6">
    <source>
        <dbReference type="ARBA" id="ARBA00023033"/>
    </source>
</evidence>
<dbReference type="PROSITE" id="PS00086">
    <property type="entry name" value="CYTOCHROME_P450"/>
    <property type="match status" value="1"/>
</dbReference>
<evidence type="ECO:0000256" key="1">
    <source>
        <dbReference type="ARBA" id="ARBA00001971"/>
    </source>
</evidence>
<keyword evidence="9" id="KW-1185">Reference proteome</keyword>
<keyword evidence="6 7" id="KW-0503">Monooxygenase</keyword>
<keyword evidence="5 7" id="KW-0408">Iron</keyword>
<dbReference type="GeneID" id="92050745"/>
<dbReference type="InterPro" id="IPR002403">
    <property type="entry name" value="Cyt_P450_E_grp-IV"/>
</dbReference>
<organism evidence="8 9">
    <name type="scientific">Apiospora hydei</name>
    <dbReference type="NCBI Taxonomy" id="1337664"/>
    <lineage>
        <taxon>Eukaryota</taxon>
        <taxon>Fungi</taxon>
        <taxon>Dikarya</taxon>
        <taxon>Ascomycota</taxon>
        <taxon>Pezizomycotina</taxon>
        <taxon>Sordariomycetes</taxon>
        <taxon>Xylariomycetidae</taxon>
        <taxon>Amphisphaeriales</taxon>
        <taxon>Apiosporaceae</taxon>
        <taxon>Apiospora</taxon>
    </lineage>
</organism>
<accession>A0ABR1V5Z7</accession>
<evidence type="ECO:0000256" key="7">
    <source>
        <dbReference type="RuleBase" id="RU000461"/>
    </source>
</evidence>
<keyword evidence="7" id="KW-0560">Oxidoreductase</keyword>
<evidence type="ECO:0000313" key="9">
    <source>
        <dbReference type="Proteomes" id="UP001433268"/>
    </source>
</evidence>
<name>A0ABR1V5Z7_9PEZI</name>
<dbReference type="Proteomes" id="UP001433268">
    <property type="component" value="Unassembled WGS sequence"/>
</dbReference>
<proteinExistence type="inferred from homology"/>
<gene>
    <name evidence="8" type="ORF">PG997_013371</name>
</gene>
<dbReference type="Gene3D" id="1.10.630.10">
    <property type="entry name" value="Cytochrome P450"/>
    <property type="match status" value="1"/>
</dbReference>
<dbReference type="InterPro" id="IPR017972">
    <property type="entry name" value="Cyt_P450_CS"/>
</dbReference>
<reference evidence="8 9" key="1">
    <citation type="submission" date="2023-01" db="EMBL/GenBank/DDBJ databases">
        <title>Analysis of 21 Apiospora genomes using comparative genomics revels a genus with tremendous synthesis potential of carbohydrate active enzymes and secondary metabolites.</title>
        <authorList>
            <person name="Sorensen T."/>
        </authorList>
    </citation>
    <scope>NUCLEOTIDE SEQUENCE [LARGE SCALE GENOMIC DNA]</scope>
    <source>
        <strain evidence="8 9">CBS 114990</strain>
    </source>
</reference>
<dbReference type="PRINTS" id="PR00465">
    <property type="entry name" value="EP450IV"/>
</dbReference>
<feature type="non-terminal residue" evidence="8">
    <location>
        <position position="496"/>
    </location>
</feature>
<dbReference type="InterPro" id="IPR001128">
    <property type="entry name" value="Cyt_P450"/>
</dbReference>
<dbReference type="SUPFAM" id="SSF48264">
    <property type="entry name" value="Cytochrome P450"/>
    <property type="match status" value="1"/>
</dbReference>
<evidence type="ECO:0008006" key="10">
    <source>
        <dbReference type="Google" id="ProtNLM"/>
    </source>
</evidence>
<dbReference type="PANTHER" id="PTHR24304:SF2">
    <property type="entry name" value="24-HYDROXYCHOLESTEROL 7-ALPHA-HYDROXYLASE"/>
    <property type="match status" value="1"/>
</dbReference>
<dbReference type="EMBL" id="JAQQWN010000009">
    <property type="protein sequence ID" value="KAK8066624.1"/>
    <property type="molecule type" value="Genomic_DNA"/>
</dbReference>
<evidence type="ECO:0000313" key="8">
    <source>
        <dbReference type="EMBL" id="KAK8066624.1"/>
    </source>
</evidence>
<dbReference type="PANTHER" id="PTHR24304">
    <property type="entry name" value="CYTOCHROME P450 FAMILY 7"/>
    <property type="match status" value="1"/>
</dbReference>
<dbReference type="InterPro" id="IPR050529">
    <property type="entry name" value="CYP450_sterol_14alpha_dmase"/>
</dbReference>
<evidence type="ECO:0000256" key="5">
    <source>
        <dbReference type="ARBA" id="ARBA00023004"/>
    </source>
</evidence>
<evidence type="ECO:0000256" key="2">
    <source>
        <dbReference type="ARBA" id="ARBA00010617"/>
    </source>
</evidence>